<dbReference type="PANTHER" id="PTHR48111">
    <property type="entry name" value="REGULATOR OF RPOS"/>
    <property type="match status" value="1"/>
</dbReference>
<evidence type="ECO:0000256" key="7">
    <source>
        <dbReference type="PROSITE-ProRule" id="PRU01091"/>
    </source>
</evidence>
<organism evidence="10 11">
    <name type="scientific">Tumebacillus lipolyticus</name>
    <dbReference type="NCBI Taxonomy" id="1280370"/>
    <lineage>
        <taxon>Bacteria</taxon>
        <taxon>Bacillati</taxon>
        <taxon>Bacillota</taxon>
        <taxon>Bacilli</taxon>
        <taxon>Bacillales</taxon>
        <taxon>Alicyclobacillaceae</taxon>
        <taxon>Tumebacillus</taxon>
    </lineage>
</organism>
<dbReference type="InterPro" id="IPR036388">
    <property type="entry name" value="WH-like_DNA-bd_sf"/>
</dbReference>
<evidence type="ECO:0000256" key="6">
    <source>
        <dbReference type="PROSITE-ProRule" id="PRU00169"/>
    </source>
</evidence>
<keyword evidence="2" id="KW-0902">Two-component regulatory system</keyword>
<accession>A0ABW4ZWB3</accession>
<feature type="domain" description="OmpR/PhoB-type" evidence="9">
    <location>
        <begin position="121"/>
        <end position="220"/>
    </location>
</feature>
<feature type="DNA-binding region" description="OmpR/PhoB-type" evidence="7">
    <location>
        <begin position="121"/>
        <end position="220"/>
    </location>
</feature>
<evidence type="ECO:0000256" key="3">
    <source>
        <dbReference type="ARBA" id="ARBA00023015"/>
    </source>
</evidence>
<dbReference type="SUPFAM" id="SSF52172">
    <property type="entry name" value="CheY-like"/>
    <property type="match status" value="1"/>
</dbReference>
<dbReference type="EMBL" id="JBHUIO010000005">
    <property type="protein sequence ID" value="MFD2170043.1"/>
    <property type="molecule type" value="Genomic_DNA"/>
</dbReference>
<evidence type="ECO:0000259" key="9">
    <source>
        <dbReference type="PROSITE" id="PS51755"/>
    </source>
</evidence>
<dbReference type="SMART" id="SM00448">
    <property type="entry name" value="REC"/>
    <property type="match status" value="1"/>
</dbReference>
<keyword evidence="3" id="KW-0805">Transcription regulation</keyword>
<keyword evidence="1 6" id="KW-0597">Phosphoprotein</keyword>
<dbReference type="PROSITE" id="PS51755">
    <property type="entry name" value="OMPR_PHOB"/>
    <property type="match status" value="1"/>
</dbReference>
<dbReference type="Gene3D" id="1.10.10.10">
    <property type="entry name" value="Winged helix-like DNA-binding domain superfamily/Winged helix DNA-binding domain"/>
    <property type="match status" value="1"/>
</dbReference>
<dbReference type="Pfam" id="PF00486">
    <property type="entry name" value="Trans_reg_C"/>
    <property type="match status" value="1"/>
</dbReference>
<dbReference type="InterPro" id="IPR001789">
    <property type="entry name" value="Sig_transdc_resp-reg_receiver"/>
</dbReference>
<sequence length="222" mass="25317">MQVLLIEDESQMRNMIRVYLNANDMVVTEAENGQQAVEVLRLQTFDVIILDLMMPVMDGFKFLEHYSKSTPVLVLSSKAQTEDKLRGFDLGIDDYLVKPFDLRELVARIRTLTRRAESSVQPGQLVPDLQLMKASHSLLVMGNPVPLTPKEFEILELLCRRSERVYTREELLVSIWGYDFEGDVRVVDTHVKNIRDKCKKAGLAYNPILTVWGVGYRAGSKG</sequence>
<evidence type="ECO:0000313" key="11">
    <source>
        <dbReference type="Proteomes" id="UP001597343"/>
    </source>
</evidence>
<dbReference type="Gene3D" id="6.10.250.690">
    <property type="match status" value="1"/>
</dbReference>
<dbReference type="SMART" id="SM00862">
    <property type="entry name" value="Trans_reg_C"/>
    <property type="match status" value="1"/>
</dbReference>
<comment type="caution">
    <text evidence="10">The sequence shown here is derived from an EMBL/GenBank/DDBJ whole genome shotgun (WGS) entry which is preliminary data.</text>
</comment>
<feature type="domain" description="Response regulatory" evidence="8">
    <location>
        <begin position="2"/>
        <end position="113"/>
    </location>
</feature>
<dbReference type="Gene3D" id="3.40.50.2300">
    <property type="match status" value="1"/>
</dbReference>
<gene>
    <name evidence="10" type="ORF">ACFSOY_08540</name>
</gene>
<dbReference type="InterPro" id="IPR001867">
    <property type="entry name" value="OmpR/PhoB-type_DNA-bd"/>
</dbReference>
<dbReference type="PROSITE" id="PS50110">
    <property type="entry name" value="RESPONSE_REGULATORY"/>
    <property type="match status" value="1"/>
</dbReference>
<dbReference type="Proteomes" id="UP001597343">
    <property type="component" value="Unassembled WGS sequence"/>
</dbReference>
<protein>
    <submittedName>
        <fullName evidence="10">Response regulator transcription factor</fullName>
    </submittedName>
</protein>
<evidence type="ECO:0000259" key="8">
    <source>
        <dbReference type="PROSITE" id="PS50110"/>
    </source>
</evidence>
<keyword evidence="4 7" id="KW-0238">DNA-binding</keyword>
<evidence type="ECO:0000256" key="4">
    <source>
        <dbReference type="ARBA" id="ARBA00023125"/>
    </source>
</evidence>
<proteinExistence type="predicted"/>
<dbReference type="PANTHER" id="PTHR48111:SF1">
    <property type="entry name" value="TWO-COMPONENT RESPONSE REGULATOR ORR33"/>
    <property type="match status" value="1"/>
</dbReference>
<dbReference type="InterPro" id="IPR011006">
    <property type="entry name" value="CheY-like_superfamily"/>
</dbReference>
<evidence type="ECO:0000256" key="1">
    <source>
        <dbReference type="ARBA" id="ARBA00022553"/>
    </source>
</evidence>
<evidence type="ECO:0000313" key="10">
    <source>
        <dbReference type="EMBL" id="MFD2170043.1"/>
    </source>
</evidence>
<dbReference type="CDD" id="cd00383">
    <property type="entry name" value="trans_reg_C"/>
    <property type="match status" value="1"/>
</dbReference>
<dbReference type="InterPro" id="IPR039420">
    <property type="entry name" value="WalR-like"/>
</dbReference>
<reference evidence="11" key="1">
    <citation type="journal article" date="2019" name="Int. J. Syst. Evol. Microbiol.">
        <title>The Global Catalogue of Microorganisms (GCM) 10K type strain sequencing project: providing services to taxonomists for standard genome sequencing and annotation.</title>
        <authorList>
            <consortium name="The Broad Institute Genomics Platform"/>
            <consortium name="The Broad Institute Genome Sequencing Center for Infectious Disease"/>
            <person name="Wu L."/>
            <person name="Ma J."/>
        </authorList>
    </citation>
    <scope>NUCLEOTIDE SEQUENCE [LARGE SCALE GENOMIC DNA]</scope>
    <source>
        <strain evidence="11">CGMCC 1.13574</strain>
    </source>
</reference>
<evidence type="ECO:0000256" key="5">
    <source>
        <dbReference type="ARBA" id="ARBA00023163"/>
    </source>
</evidence>
<feature type="modified residue" description="4-aspartylphosphate" evidence="6">
    <location>
        <position position="51"/>
    </location>
</feature>
<evidence type="ECO:0000256" key="2">
    <source>
        <dbReference type="ARBA" id="ARBA00023012"/>
    </source>
</evidence>
<dbReference type="RefSeq" id="WP_386045665.1">
    <property type="nucleotide sequence ID" value="NZ_JBHUIO010000005.1"/>
</dbReference>
<dbReference type="Pfam" id="PF00072">
    <property type="entry name" value="Response_reg"/>
    <property type="match status" value="1"/>
</dbReference>
<name>A0ABW4ZWB3_9BACL</name>
<keyword evidence="5" id="KW-0804">Transcription</keyword>
<keyword evidence="11" id="KW-1185">Reference proteome</keyword>